<dbReference type="InterPro" id="IPR036860">
    <property type="entry name" value="SH2_dom_sf"/>
</dbReference>
<reference evidence="3" key="1">
    <citation type="submission" date="2016-06" db="UniProtKB">
        <authorList>
            <consortium name="WormBaseParasite"/>
        </authorList>
    </citation>
    <scope>IDENTIFICATION</scope>
</reference>
<organism evidence="3">
    <name type="scientific">Gongylonema pulchrum</name>
    <dbReference type="NCBI Taxonomy" id="637853"/>
    <lineage>
        <taxon>Eukaryota</taxon>
        <taxon>Metazoa</taxon>
        <taxon>Ecdysozoa</taxon>
        <taxon>Nematoda</taxon>
        <taxon>Chromadorea</taxon>
        <taxon>Rhabditida</taxon>
        <taxon>Spirurina</taxon>
        <taxon>Spiruromorpha</taxon>
        <taxon>Spiruroidea</taxon>
        <taxon>Gongylonematidae</taxon>
        <taxon>Gongylonema</taxon>
    </lineage>
</organism>
<evidence type="ECO:0000256" key="1">
    <source>
        <dbReference type="PROSITE-ProRule" id="PRU00191"/>
    </source>
</evidence>
<dbReference type="SUPFAM" id="SSF55550">
    <property type="entry name" value="SH2 domain"/>
    <property type="match status" value="1"/>
</dbReference>
<dbReference type="PROSITE" id="PS50001">
    <property type="entry name" value="SH2"/>
    <property type="match status" value="1"/>
</dbReference>
<dbReference type="Gene3D" id="3.30.505.10">
    <property type="entry name" value="SH2 domain"/>
    <property type="match status" value="1"/>
</dbReference>
<keyword evidence="1" id="KW-0727">SH2 domain</keyword>
<dbReference type="Pfam" id="PF00017">
    <property type="entry name" value="SH2"/>
    <property type="match status" value="1"/>
</dbReference>
<evidence type="ECO:0000313" key="3">
    <source>
        <dbReference type="WBParaSite" id="GPUH_0001439501-mRNA-1"/>
    </source>
</evidence>
<name>A0A183E085_9BILA</name>
<dbReference type="WBParaSite" id="GPUH_0001439501-mRNA-1">
    <property type="protein sequence ID" value="GPUH_0001439501-mRNA-1"/>
    <property type="gene ID" value="GPUH_0001439501"/>
</dbReference>
<feature type="domain" description="SH2" evidence="2">
    <location>
        <begin position="71"/>
        <end position="128"/>
    </location>
</feature>
<dbReference type="AlphaFoldDB" id="A0A183E085"/>
<proteinExistence type="predicted"/>
<evidence type="ECO:0000259" key="2">
    <source>
        <dbReference type="PROSITE" id="PS50001"/>
    </source>
</evidence>
<sequence>LVFLEPDKNVDFIMETIRQVFRLNNKEHGSKPSITITRAPDINRQENGFFDHTYVNLCNVPAALGLERQPWFHGEMERGMAESMMRYEGDFLVRISPNTTNNFVLSGIANSAAKHFLLLDENDLKNDR</sequence>
<dbReference type="InterPro" id="IPR000980">
    <property type="entry name" value="SH2"/>
</dbReference>
<protein>
    <submittedName>
        <fullName evidence="3">SH2 domain-containing protein</fullName>
    </submittedName>
</protein>
<accession>A0A183E085</accession>